<feature type="compositionally biased region" description="Basic and acidic residues" evidence="1">
    <location>
        <begin position="36"/>
        <end position="52"/>
    </location>
</feature>
<dbReference type="InterPro" id="IPR046533">
    <property type="entry name" value="DUF6598"/>
</dbReference>
<evidence type="ECO:0000313" key="3">
    <source>
        <dbReference type="EMBL" id="RLN28749.1"/>
    </source>
</evidence>
<organism evidence="3 4">
    <name type="scientific">Panicum miliaceum</name>
    <name type="common">Proso millet</name>
    <name type="synonym">Broomcorn millet</name>
    <dbReference type="NCBI Taxonomy" id="4540"/>
    <lineage>
        <taxon>Eukaryota</taxon>
        <taxon>Viridiplantae</taxon>
        <taxon>Streptophyta</taxon>
        <taxon>Embryophyta</taxon>
        <taxon>Tracheophyta</taxon>
        <taxon>Spermatophyta</taxon>
        <taxon>Magnoliopsida</taxon>
        <taxon>Liliopsida</taxon>
        <taxon>Poales</taxon>
        <taxon>Poaceae</taxon>
        <taxon>PACMAD clade</taxon>
        <taxon>Panicoideae</taxon>
        <taxon>Panicodae</taxon>
        <taxon>Paniceae</taxon>
        <taxon>Panicinae</taxon>
        <taxon>Panicum</taxon>
        <taxon>Panicum sect. Panicum</taxon>
    </lineage>
</organism>
<name>A0A3L6SWF3_PANMI</name>
<dbReference type="OrthoDB" id="678692at2759"/>
<feature type="domain" description="DUF6598" evidence="2">
    <location>
        <begin position="113"/>
        <end position="360"/>
    </location>
</feature>
<dbReference type="Proteomes" id="UP000275267">
    <property type="component" value="Unassembled WGS sequence"/>
</dbReference>
<keyword evidence="4" id="KW-1185">Reference proteome</keyword>
<dbReference type="AlphaFoldDB" id="A0A3L6SWF3"/>
<evidence type="ECO:0000259" key="2">
    <source>
        <dbReference type="Pfam" id="PF20241"/>
    </source>
</evidence>
<feature type="compositionally biased region" description="Basic and acidic residues" evidence="1">
    <location>
        <begin position="1"/>
        <end position="26"/>
    </location>
</feature>
<dbReference type="EMBL" id="PQIB02000003">
    <property type="protein sequence ID" value="RLN28749.1"/>
    <property type="molecule type" value="Genomic_DNA"/>
</dbReference>
<gene>
    <name evidence="3" type="ORF">C2845_PM05G04160</name>
</gene>
<comment type="caution">
    <text evidence="3">The sequence shown here is derived from an EMBL/GenBank/DDBJ whole genome shotgun (WGS) entry which is preliminary data.</text>
</comment>
<dbReference type="PANTHER" id="PTHR33065">
    <property type="entry name" value="OS07G0486400 PROTEIN"/>
    <property type="match status" value="1"/>
</dbReference>
<dbReference type="Pfam" id="PF20241">
    <property type="entry name" value="DUF6598"/>
    <property type="match status" value="1"/>
</dbReference>
<evidence type="ECO:0000313" key="4">
    <source>
        <dbReference type="Proteomes" id="UP000275267"/>
    </source>
</evidence>
<proteinExistence type="predicted"/>
<feature type="region of interest" description="Disordered" evidence="1">
    <location>
        <begin position="1"/>
        <end position="61"/>
    </location>
</feature>
<dbReference type="STRING" id="4540.A0A3L6SWF3"/>
<evidence type="ECO:0000256" key="1">
    <source>
        <dbReference type="SAM" id="MobiDB-lite"/>
    </source>
</evidence>
<protein>
    <recommendedName>
        <fullName evidence="2">DUF6598 domain-containing protein</fullName>
    </recommendedName>
</protein>
<reference evidence="4" key="1">
    <citation type="journal article" date="2019" name="Nat. Commun.">
        <title>The genome of broomcorn millet.</title>
        <authorList>
            <person name="Zou C."/>
            <person name="Miki D."/>
            <person name="Li D."/>
            <person name="Tang Q."/>
            <person name="Xiao L."/>
            <person name="Rajput S."/>
            <person name="Deng P."/>
            <person name="Jia W."/>
            <person name="Huang R."/>
            <person name="Zhang M."/>
            <person name="Sun Y."/>
            <person name="Hu J."/>
            <person name="Fu X."/>
            <person name="Schnable P.S."/>
            <person name="Li F."/>
            <person name="Zhang H."/>
            <person name="Feng B."/>
            <person name="Zhu X."/>
            <person name="Liu R."/>
            <person name="Schnable J.C."/>
            <person name="Zhu J.-K."/>
            <person name="Zhang H."/>
        </authorList>
    </citation>
    <scope>NUCLEOTIDE SEQUENCE [LARGE SCALE GENOMIC DNA]</scope>
</reference>
<dbReference type="PANTHER" id="PTHR33065:SF131">
    <property type="entry name" value="EXPRESSED PROTEIN"/>
    <property type="match status" value="1"/>
</dbReference>
<sequence length="367" mass="41287">MDDVDLETKAGGNDHGHKRSDLDLEKAAGQVFQGGDAKRPRECDNGDKRSAMETDDDDEEEFGPERIFEIYRKDWLMMYGRNSARPFEAETEFPPMRYTDIPVLPSNARSGDTMEVFFVKVTQISGDFQWPLDVHGFVAVRDSLDNKRNYLFRRGRDNCQTLTSPQDSLLELTGPSRAILLWDEPVFEIDLKVKDKGSSSSEDDKILCLDFFGYNNISYKGSLSYARTEVVSSKHSTVEVRFAHLKRSVEATIMARISKGSGNFSARLTACNTSIGEDVVLLDTRGQEVSVGEDGEVTLQRRVVVVEEKAQLILGIKAEHLGDTVESSRTRLEKKFGFRARSALRNEGYFHIGSLSLHILVAWSLLP</sequence>
<accession>A0A3L6SWF3</accession>